<dbReference type="InterPro" id="IPR007583">
    <property type="entry name" value="GRASP55_65"/>
</dbReference>
<evidence type="ECO:0000256" key="4">
    <source>
        <dbReference type="ARBA" id="ARBA00023136"/>
    </source>
</evidence>
<feature type="region of interest" description="Disordered" evidence="5">
    <location>
        <begin position="106"/>
        <end position="174"/>
    </location>
</feature>
<dbReference type="PANTHER" id="PTHR12893">
    <property type="entry name" value="GOLGI REASSEMBLY STACKING PROTEIN GRASP"/>
    <property type="match status" value="1"/>
</dbReference>
<dbReference type="InterPro" id="IPR024958">
    <property type="entry name" value="GRASP_PDZ"/>
</dbReference>
<feature type="domain" description="PDZ GRASP-type" evidence="6">
    <location>
        <begin position="6"/>
        <end position="38"/>
    </location>
</feature>
<dbReference type="GO" id="GO:0007030">
    <property type="term" value="P:Golgi organization"/>
    <property type="evidence" value="ECO:0007669"/>
    <property type="project" value="TreeGrafter"/>
</dbReference>
<dbReference type="GO" id="GO:0000139">
    <property type="term" value="C:Golgi membrane"/>
    <property type="evidence" value="ECO:0007669"/>
    <property type="project" value="UniProtKB-SubCell"/>
</dbReference>
<comment type="subcellular location">
    <subcellularLocation>
        <location evidence="1">Golgi apparatus membrane</location>
    </subcellularLocation>
</comment>
<evidence type="ECO:0000256" key="3">
    <source>
        <dbReference type="ARBA" id="ARBA00023034"/>
    </source>
</evidence>
<dbReference type="AlphaFoldDB" id="A0AAW0DYZ6"/>
<keyword evidence="3" id="KW-0333">Golgi apparatus</keyword>
<evidence type="ECO:0000256" key="2">
    <source>
        <dbReference type="ARBA" id="ARBA00022737"/>
    </source>
</evidence>
<dbReference type="EMBL" id="JAYKXP010000006">
    <property type="protein sequence ID" value="KAK7056982.1"/>
    <property type="molecule type" value="Genomic_DNA"/>
</dbReference>
<keyword evidence="4" id="KW-0472">Membrane</keyword>
<dbReference type="Pfam" id="PF04495">
    <property type="entry name" value="GRASP55_65"/>
    <property type="match status" value="1"/>
</dbReference>
<evidence type="ECO:0000256" key="5">
    <source>
        <dbReference type="SAM" id="MobiDB-lite"/>
    </source>
</evidence>
<reference evidence="7 8" key="1">
    <citation type="submission" date="2024-01" db="EMBL/GenBank/DDBJ databases">
        <title>A draft genome for a cacao thread blight-causing isolate of Paramarasmius palmivorus.</title>
        <authorList>
            <person name="Baruah I.K."/>
            <person name="Bukari Y."/>
            <person name="Amoako-Attah I."/>
            <person name="Meinhardt L.W."/>
            <person name="Bailey B.A."/>
            <person name="Cohen S.P."/>
        </authorList>
    </citation>
    <scope>NUCLEOTIDE SEQUENCE [LARGE SCALE GENOMIC DNA]</scope>
    <source>
        <strain evidence="7 8">GH-12</strain>
    </source>
</reference>
<evidence type="ECO:0000256" key="1">
    <source>
        <dbReference type="ARBA" id="ARBA00004394"/>
    </source>
</evidence>
<organism evidence="7 8">
    <name type="scientific">Paramarasmius palmivorus</name>
    <dbReference type="NCBI Taxonomy" id="297713"/>
    <lineage>
        <taxon>Eukaryota</taxon>
        <taxon>Fungi</taxon>
        <taxon>Dikarya</taxon>
        <taxon>Basidiomycota</taxon>
        <taxon>Agaricomycotina</taxon>
        <taxon>Agaricomycetes</taxon>
        <taxon>Agaricomycetidae</taxon>
        <taxon>Agaricales</taxon>
        <taxon>Marasmiineae</taxon>
        <taxon>Marasmiaceae</taxon>
        <taxon>Paramarasmius</taxon>
    </lineage>
</organism>
<dbReference type="Proteomes" id="UP001383192">
    <property type="component" value="Unassembled WGS sequence"/>
</dbReference>
<proteinExistence type="predicted"/>
<comment type="caution">
    <text evidence="7">The sequence shown here is derived from an EMBL/GenBank/DDBJ whole genome shotgun (WGS) entry which is preliminary data.</text>
</comment>
<accession>A0AAW0DYZ6</accession>
<name>A0AAW0DYZ6_9AGAR</name>
<gene>
    <name evidence="7" type="ORF">VNI00_002700</name>
</gene>
<keyword evidence="8" id="KW-1185">Reference proteome</keyword>
<dbReference type="Gene3D" id="2.30.42.10">
    <property type="match status" value="1"/>
</dbReference>
<feature type="compositionally biased region" description="Polar residues" evidence="5">
    <location>
        <begin position="133"/>
        <end position="174"/>
    </location>
</feature>
<keyword evidence="2" id="KW-0677">Repeat</keyword>
<evidence type="ECO:0000313" key="7">
    <source>
        <dbReference type="EMBL" id="KAK7056982.1"/>
    </source>
</evidence>
<protein>
    <recommendedName>
        <fullName evidence="6">PDZ GRASP-type domain-containing protein</fullName>
    </recommendedName>
</protein>
<dbReference type="PANTHER" id="PTHR12893:SF0">
    <property type="entry name" value="GRASP65"/>
    <property type="match status" value="1"/>
</dbReference>
<sequence length="174" mass="19460">MKAGSALREVVLVPNRHWGGEGLLGCVFGYGLLHRIPPQNGDRVPGSTPPELADELEEQELFVPADVHAESEYSPTQLEEWRRQEQEQWNHESTEARFMYEAKAPGADHDTISPIGEEDGAQTPVDERRRSPEQPSFIAQDTPRNTPPRQASIPAQSHLSRNFLGTTMDSSYKS</sequence>
<dbReference type="InterPro" id="IPR036034">
    <property type="entry name" value="PDZ_sf"/>
</dbReference>
<evidence type="ECO:0000259" key="6">
    <source>
        <dbReference type="Pfam" id="PF04495"/>
    </source>
</evidence>
<evidence type="ECO:0000313" key="8">
    <source>
        <dbReference type="Proteomes" id="UP001383192"/>
    </source>
</evidence>